<evidence type="ECO:0000256" key="2">
    <source>
        <dbReference type="ARBA" id="ARBA00004167"/>
    </source>
</evidence>
<dbReference type="GO" id="GO:0004497">
    <property type="term" value="F:monooxygenase activity"/>
    <property type="evidence" value="ECO:0007669"/>
    <property type="project" value="UniProtKB-KW"/>
</dbReference>
<dbReference type="SUPFAM" id="SSF48264">
    <property type="entry name" value="Cytochrome P450"/>
    <property type="match status" value="1"/>
</dbReference>
<evidence type="ECO:0000313" key="14">
    <source>
        <dbReference type="EMBL" id="TYH91173.1"/>
    </source>
</evidence>
<dbReference type="GO" id="GO:0020037">
    <property type="term" value="F:heme binding"/>
    <property type="evidence" value="ECO:0007669"/>
    <property type="project" value="InterPro"/>
</dbReference>
<evidence type="ECO:0000256" key="11">
    <source>
        <dbReference type="ARBA" id="ARBA00023136"/>
    </source>
</evidence>
<comment type="subcellular location">
    <subcellularLocation>
        <location evidence="2">Membrane</location>
        <topology evidence="2">Single-pass membrane protein</topology>
    </subcellularLocation>
</comment>
<proteinExistence type="inferred from homology"/>
<reference evidence="14 15" key="1">
    <citation type="submission" date="2019-07" db="EMBL/GenBank/DDBJ databases">
        <title>WGS assembly of Gossypium tomentosum.</title>
        <authorList>
            <person name="Chen Z.J."/>
            <person name="Sreedasyam A."/>
            <person name="Ando A."/>
            <person name="Song Q."/>
            <person name="De L."/>
            <person name="Hulse-Kemp A."/>
            <person name="Ding M."/>
            <person name="Ye W."/>
            <person name="Kirkbride R."/>
            <person name="Jenkins J."/>
            <person name="Plott C."/>
            <person name="Lovell J."/>
            <person name="Lin Y.-M."/>
            <person name="Vaughn R."/>
            <person name="Liu B."/>
            <person name="Li W."/>
            <person name="Simpson S."/>
            <person name="Scheffler B."/>
            <person name="Saski C."/>
            <person name="Grover C."/>
            <person name="Hu G."/>
            <person name="Conover J."/>
            <person name="Carlson J."/>
            <person name="Shu S."/>
            <person name="Boston L."/>
            <person name="Williams M."/>
            <person name="Peterson D."/>
            <person name="Mcgee K."/>
            <person name="Jones D."/>
            <person name="Wendel J."/>
            <person name="Stelly D."/>
            <person name="Grimwood J."/>
            <person name="Schmutz J."/>
        </authorList>
    </citation>
    <scope>NUCLEOTIDE SEQUENCE [LARGE SCALE GENOMIC DNA]</scope>
    <source>
        <strain evidence="14">7179.01</strain>
    </source>
</reference>
<accession>A0A5D2MIF2</accession>
<comment type="cofactor">
    <cofactor evidence="1 12">
        <name>heme</name>
        <dbReference type="ChEBI" id="CHEBI:30413"/>
    </cofactor>
</comment>
<feature type="binding site" description="axial binding residue" evidence="12">
    <location>
        <position position="425"/>
    </location>
    <ligand>
        <name>heme</name>
        <dbReference type="ChEBI" id="CHEBI:30413"/>
    </ligand>
    <ligandPart>
        <name>Fe</name>
        <dbReference type="ChEBI" id="CHEBI:18248"/>
    </ligandPart>
</feature>
<keyword evidence="7 13" id="KW-1133">Transmembrane helix</keyword>
<dbReference type="GO" id="GO:0005506">
    <property type="term" value="F:iron ion binding"/>
    <property type="evidence" value="ECO:0007669"/>
    <property type="project" value="InterPro"/>
</dbReference>
<evidence type="ECO:0000313" key="15">
    <source>
        <dbReference type="Proteomes" id="UP000322667"/>
    </source>
</evidence>
<dbReference type="Gene3D" id="1.10.630.10">
    <property type="entry name" value="Cytochrome P450"/>
    <property type="match status" value="2"/>
</dbReference>
<dbReference type="PANTHER" id="PTHR24282">
    <property type="entry name" value="CYTOCHROME P450 FAMILY MEMBER"/>
    <property type="match status" value="1"/>
</dbReference>
<dbReference type="GO" id="GO:0016705">
    <property type="term" value="F:oxidoreductase activity, acting on paired donors, with incorporation or reduction of molecular oxygen"/>
    <property type="evidence" value="ECO:0007669"/>
    <property type="project" value="InterPro"/>
</dbReference>
<dbReference type="InterPro" id="IPR036396">
    <property type="entry name" value="Cyt_P450_sf"/>
</dbReference>
<name>A0A5D2MIF2_GOSTO</name>
<keyword evidence="6 12" id="KW-0479">Metal-binding</keyword>
<evidence type="ECO:0000256" key="7">
    <source>
        <dbReference type="ARBA" id="ARBA00022989"/>
    </source>
</evidence>
<dbReference type="AlphaFoldDB" id="A0A5D2MIF2"/>
<gene>
    <name evidence="14" type="ORF">ES332_A13G098700v1</name>
</gene>
<sequence length="477" mass="53955">MNSMANVSVLVVGVVCLSLVIALIKIQRLMSRQGINGPPYRFIHGNNKETIKMKQEALRNPMPSLLHDTLPRVQPQIWSRIKLYGKNYLSWTGSRAMLVITEPELIKELLKNSERAFPKRTSRERKKEDDFVLKILGDGLVTSEGEKWAKKRKLANHAFHGETLKSMSPAVIASVETMLERWKLFEGKEIEVFGEFRLLTSEVISRIAFGSSYLDGEKIFDMLMKLSVITNRNMFKARLPVISKFWKSADQIEADKLEKEIHNCVMKIVKKREEKVANGGANSFGTDFLGLLLNAYHDTDKKNIISQQDLKARQEVIKIFGNQNPNPEGIGKLKIMTMIINETLRLYPPVSSMVRKVASDVQLGKLILPADLELLVPNLVLHHDPHLWGDDVNVFKPERFAEGIANATKHNSAAFIPFGLVPRSCVGMSFALMEMKMALSMILQCFTILLSPTYSHSPFTLLLLQPQHGIQVMLHSL</sequence>
<protein>
    <recommendedName>
        <fullName evidence="16">Cytochrome P450 CYP749A22-like</fullName>
    </recommendedName>
</protein>
<feature type="transmembrane region" description="Helical" evidence="13">
    <location>
        <begin position="6"/>
        <end position="24"/>
    </location>
</feature>
<keyword evidence="10" id="KW-0503">Monooxygenase</keyword>
<comment type="similarity">
    <text evidence="3">Belongs to the cytochrome P450 family.</text>
</comment>
<dbReference type="PANTHER" id="PTHR24282:SF154">
    <property type="entry name" value="CYTOCHROME P450 CYP749A22-LIKE"/>
    <property type="match status" value="1"/>
</dbReference>
<dbReference type="EMBL" id="CM017622">
    <property type="protein sequence ID" value="TYH91173.1"/>
    <property type="molecule type" value="Genomic_DNA"/>
</dbReference>
<keyword evidence="8" id="KW-0560">Oxidoreductase</keyword>
<dbReference type="PRINTS" id="PR00463">
    <property type="entry name" value="EP450I"/>
</dbReference>
<keyword evidence="5 13" id="KW-0812">Transmembrane</keyword>
<evidence type="ECO:0000256" key="1">
    <source>
        <dbReference type="ARBA" id="ARBA00001971"/>
    </source>
</evidence>
<organism evidence="14 15">
    <name type="scientific">Gossypium tomentosum</name>
    <name type="common">Hawaiian cotton</name>
    <name type="synonym">Gossypium sandvicense</name>
    <dbReference type="NCBI Taxonomy" id="34277"/>
    <lineage>
        <taxon>Eukaryota</taxon>
        <taxon>Viridiplantae</taxon>
        <taxon>Streptophyta</taxon>
        <taxon>Embryophyta</taxon>
        <taxon>Tracheophyta</taxon>
        <taxon>Spermatophyta</taxon>
        <taxon>Magnoliopsida</taxon>
        <taxon>eudicotyledons</taxon>
        <taxon>Gunneridae</taxon>
        <taxon>Pentapetalae</taxon>
        <taxon>rosids</taxon>
        <taxon>malvids</taxon>
        <taxon>Malvales</taxon>
        <taxon>Malvaceae</taxon>
        <taxon>Malvoideae</taxon>
        <taxon>Gossypium</taxon>
    </lineage>
</organism>
<dbReference type="GO" id="GO:0016020">
    <property type="term" value="C:membrane"/>
    <property type="evidence" value="ECO:0007669"/>
    <property type="project" value="UniProtKB-SubCell"/>
</dbReference>
<evidence type="ECO:0000256" key="9">
    <source>
        <dbReference type="ARBA" id="ARBA00023004"/>
    </source>
</evidence>
<dbReference type="InterPro" id="IPR050665">
    <property type="entry name" value="Cytochrome_P450_Monooxygen"/>
</dbReference>
<keyword evidence="11 13" id="KW-0472">Membrane</keyword>
<evidence type="ECO:0000256" key="13">
    <source>
        <dbReference type="SAM" id="Phobius"/>
    </source>
</evidence>
<dbReference type="Pfam" id="PF00067">
    <property type="entry name" value="p450"/>
    <property type="match status" value="1"/>
</dbReference>
<evidence type="ECO:0008006" key="16">
    <source>
        <dbReference type="Google" id="ProtNLM"/>
    </source>
</evidence>
<dbReference type="InterPro" id="IPR002401">
    <property type="entry name" value="Cyt_P450_E_grp-I"/>
</dbReference>
<evidence type="ECO:0000256" key="3">
    <source>
        <dbReference type="ARBA" id="ARBA00010617"/>
    </source>
</evidence>
<dbReference type="Proteomes" id="UP000322667">
    <property type="component" value="Chromosome A13"/>
</dbReference>
<evidence type="ECO:0000256" key="10">
    <source>
        <dbReference type="ARBA" id="ARBA00023033"/>
    </source>
</evidence>
<evidence type="ECO:0000256" key="5">
    <source>
        <dbReference type="ARBA" id="ARBA00022692"/>
    </source>
</evidence>
<dbReference type="InterPro" id="IPR001128">
    <property type="entry name" value="Cyt_P450"/>
</dbReference>
<evidence type="ECO:0000256" key="12">
    <source>
        <dbReference type="PIRSR" id="PIRSR602401-1"/>
    </source>
</evidence>
<keyword evidence="4 12" id="KW-0349">Heme</keyword>
<dbReference type="PRINTS" id="PR00385">
    <property type="entry name" value="P450"/>
</dbReference>
<keyword evidence="9 12" id="KW-0408">Iron</keyword>
<evidence type="ECO:0000256" key="8">
    <source>
        <dbReference type="ARBA" id="ARBA00023002"/>
    </source>
</evidence>
<keyword evidence="15" id="KW-1185">Reference proteome</keyword>
<evidence type="ECO:0000256" key="6">
    <source>
        <dbReference type="ARBA" id="ARBA00022723"/>
    </source>
</evidence>
<evidence type="ECO:0000256" key="4">
    <source>
        <dbReference type="ARBA" id="ARBA00022617"/>
    </source>
</evidence>